<dbReference type="EMBL" id="SCLC01000001">
    <property type="protein sequence ID" value="MBF4433256.1"/>
    <property type="molecule type" value="Genomic_DNA"/>
</dbReference>
<comment type="caution">
    <text evidence="1">The sequence shown here is derived from an EMBL/GenBank/DDBJ whole genome shotgun (WGS) entry which is preliminary data.</text>
</comment>
<dbReference type="AlphaFoldDB" id="A0AAW4B6H3"/>
<evidence type="ECO:0000313" key="1">
    <source>
        <dbReference type="EMBL" id="MBF4433256.1"/>
    </source>
</evidence>
<proteinExistence type="predicted"/>
<evidence type="ECO:0000313" key="2">
    <source>
        <dbReference type="Proteomes" id="UP000786185"/>
    </source>
</evidence>
<organism evidence="1 2">
    <name type="scientific">Vibrio anguillarum</name>
    <name type="common">Listonella anguillarum</name>
    <dbReference type="NCBI Taxonomy" id="55601"/>
    <lineage>
        <taxon>Bacteria</taxon>
        <taxon>Pseudomonadati</taxon>
        <taxon>Pseudomonadota</taxon>
        <taxon>Gammaproteobacteria</taxon>
        <taxon>Vibrionales</taxon>
        <taxon>Vibrionaceae</taxon>
        <taxon>Vibrio</taxon>
    </lineage>
</organism>
<gene>
    <name evidence="1" type="ORF">ERJ77_01850</name>
</gene>
<name>A0AAW4B6H3_VIBAN</name>
<dbReference type="Proteomes" id="UP000786185">
    <property type="component" value="Unassembled WGS sequence"/>
</dbReference>
<accession>A0AAW4B6H3</accession>
<protein>
    <submittedName>
        <fullName evidence="1">Uncharacterized protein</fullName>
    </submittedName>
</protein>
<reference evidence="1" key="1">
    <citation type="journal article" date="2021" name="PeerJ">
        <title>Analysis of 44 Vibrio anguillarum genomes reveals high genetic diversity.</title>
        <authorList>
            <person name="Hansen M.J."/>
            <person name="Dalsgaard I."/>
        </authorList>
    </citation>
    <scope>NUCLEOTIDE SEQUENCE</scope>
    <source>
        <strain evidence="1">850617-1/1</strain>
    </source>
</reference>
<sequence>MSDVRLLTLVDNALMEAIQYTDSNLLNVLAFTGKSKRFNEWFKSDADYVKYVKEHDGLFKIFRESGSFNTAKHGDWIVKESGKFFAVYPNALVMHKMKFVAEHDELATLRQQNAELIERLDILLSSYGDNWYDGFMMARKMVSKNTCPSDLSEQEVLVMSEIAEQEWIKSKLDSEI</sequence>